<accession>A0ABN0BA18</accession>
<evidence type="ECO:0000313" key="2">
    <source>
        <dbReference type="Proteomes" id="UP000005755"/>
    </source>
</evidence>
<organism evidence="1 2">
    <name type="scientific">Helicobacter cinaedi CCUG 18818 = ATCC BAA-847</name>
    <dbReference type="NCBI Taxonomy" id="537971"/>
    <lineage>
        <taxon>Bacteria</taxon>
        <taxon>Pseudomonadati</taxon>
        <taxon>Campylobacterota</taxon>
        <taxon>Epsilonproteobacteria</taxon>
        <taxon>Campylobacterales</taxon>
        <taxon>Helicobacteraceae</taxon>
        <taxon>Helicobacter</taxon>
    </lineage>
</organism>
<name>A0ABN0BA18_9HELI</name>
<dbReference type="Proteomes" id="UP000005755">
    <property type="component" value="Unassembled WGS sequence"/>
</dbReference>
<protein>
    <submittedName>
        <fullName evidence="1">Uncharacterized protein</fullName>
    </submittedName>
</protein>
<gene>
    <name evidence="1" type="ORF">HCCG_01001</name>
</gene>
<proteinExistence type="predicted"/>
<dbReference type="EMBL" id="DS990392">
    <property type="protein sequence ID" value="EFR46454.1"/>
    <property type="molecule type" value="Genomic_DNA"/>
</dbReference>
<sequence length="59" mass="6844">MKLLKEANNASLFANVFQYNFHFLDSNCQKYLETTFFLCIALELCNTIFPANATLRISF</sequence>
<keyword evidence="2" id="KW-1185">Reference proteome</keyword>
<reference evidence="2" key="1">
    <citation type="journal article" date="2014" name="Genome Announc.">
        <title>Draft genome sequences of six enterohepatic helicobacter species isolated from humans and one from rhesus macaques.</title>
        <authorList>
            <person name="Shen Z."/>
            <person name="Sheh A."/>
            <person name="Young S.K."/>
            <person name="Abouelliel A."/>
            <person name="Ward D.V."/>
            <person name="Earl A.M."/>
            <person name="Fox J.G."/>
        </authorList>
    </citation>
    <scope>NUCLEOTIDE SEQUENCE [LARGE SCALE GENOMIC DNA]</scope>
    <source>
        <strain evidence="2">CCUG 18818</strain>
    </source>
</reference>
<evidence type="ECO:0000313" key="1">
    <source>
        <dbReference type="EMBL" id="EFR46454.1"/>
    </source>
</evidence>